<comment type="caution">
    <text evidence="4">The sequence shown here is derived from an EMBL/GenBank/DDBJ whole genome shotgun (WGS) entry which is preliminary data.</text>
</comment>
<accession>A0ABW5XU53</accession>
<comment type="subcellular location">
    <subcellularLocation>
        <location evidence="1">Membrane</location>
    </subcellularLocation>
</comment>
<dbReference type="InterPro" id="IPR000184">
    <property type="entry name" value="Bac_surfAg_D15"/>
</dbReference>
<keyword evidence="2" id="KW-0472">Membrane</keyword>
<evidence type="ECO:0000256" key="2">
    <source>
        <dbReference type="ARBA" id="ARBA00023136"/>
    </source>
</evidence>
<dbReference type="EMBL" id="JBHUON010000023">
    <property type="protein sequence ID" value="MFD2866248.1"/>
    <property type="molecule type" value="Genomic_DNA"/>
</dbReference>
<protein>
    <submittedName>
        <fullName evidence="4">BamA/TamA family outer membrane protein</fullName>
    </submittedName>
</protein>
<evidence type="ECO:0000256" key="1">
    <source>
        <dbReference type="ARBA" id="ARBA00004370"/>
    </source>
</evidence>
<sequence length="797" mass="91033">MKAYISTNRYRTAILSILLLFIGSGCSLTRNLKDNQALVRKITINGMDKEFSELAVNYVDKEQQPNNAFNLQLYYLFNKSGKKNIGEPPALLDSNLVEFSRYQIERFIQSKGYLKATISDSIVIKKKKAELVFNTVQGPLFKIRKISDSIADKNVRKLYRENRPKFSHLQPGGRFDTDSLAYDRDGFYQVMKRNGYFDFYRQYINFNYDSTFNSSVVDLTLIIDNPADKNTHPIYHINNTVITISKSNGRTEGNADTLTVDSQFRFVDYSQRFKPHPVVDYIFQTKGDLYNSDMQTLTTSRLSELNVFRNVPNPTYTKTADSTNRLNTVINMTPLKRMSDRVEGEFLFSNGRYGYNVGNTFTNRNIFKKAVTLQIKLNLSVLYDNGRNSSGRTNSVENQDFKVGANLVFPWLVTPFNLDKPGKYGVPHTTFSSNYSLFYQKGLVERTSLINSVTYDFLEQANKVHSITPIDIEFSRGSIDREAYAELLKQNRFSYIYLIGRTVFTTGSQYTYQVNGNKLNTFADFTYFKGSLDIGGNMLSLASNVLNTPKDTLGKRTMFGYTFAQYVKTELDLRIYKSFGEERQFILRINPGIGVPFGNSTQLIFEKNFYAGGANDMRAWLPRTLGPGQFNRGTAYGGDTTLRSRLKYIDQLGEIKFITNAEYRFKLANNFFGAKLKGAFFMDAGNVWRLKKQPDNPNGEFTFGNLLNSTAIGVGAGLRFDVSFFVFRLDAAFKFKDPQFTGADQWVLFKHGNELFRTGTFKQAYLYNNRTGLTNDGRPIGDSYNFMQLNFGIGMPF</sequence>
<proteinExistence type="predicted"/>
<name>A0ABW5XU53_9SPHI</name>
<keyword evidence="5" id="KW-1185">Reference proteome</keyword>
<dbReference type="RefSeq" id="WP_377129707.1">
    <property type="nucleotide sequence ID" value="NZ_JBHUON010000023.1"/>
</dbReference>
<feature type="domain" description="Bacterial surface antigen (D15)" evidence="3">
    <location>
        <begin position="563"/>
        <end position="744"/>
    </location>
</feature>
<organism evidence="4 5">
    <name type="scientific">Mucilaginibacter antarcticus</name>
    <dbReference type="NCBI Taxonomy" id="1855725"/>
    <lineage>
        <taxon>Bacteria</taxon>
        <taxon>Pseudomonadati</taxon>
        <taxon>Bacteroidota</taxon>
        <taxon>Sphingobacteriia</taxon>
        <taxon>Sphingobacteriales</taxon>
        <taxon>Sphingobacteriaceae</taxon>
        <taxon>Mucilaginibacter</taxon>
    </lineage>
</organism>
<dbReference type="Pfam" id="PF01103">
    <property type="entry name" value="Omp85"/>
    <property type="match status" value="1"/>
</dbReference>
<evidence type="ECO:0000313" key="5">
    <source>
        <dbReference type="Proteomes" id="UP001597601"/>
    </source>
</evidence>
<dbReference type="Gene3D" id="2.40.160.50">
    <property type="entry name" value="membrane protein fhac: a member of the omp85/tpsb transporter family"/>
    <property type="match status" value="1"/>
</dbReference>
<reference evidence="5" key="1">
    <citation type="journal article" date="2019" name="Int. J. Syst. Evol. Microbiol.">
        <title>The Global Catalogue of Microorganisms (GCM) 10K type strain sequencing project: providing services to taxonomists for standard genome sequencing and annotation.</title>
        <authorList>
            <consortium name="The Broad Institute Genomics Platform"/>
            <consortium name="The Broad Institute Genome Sequencing Center for Infectious Disease"/>
            <person name="Wu L."/>
            <person name="Ma J."/>
        </authorList>
    </citation>
    <scope>NUCLEOTIDE SEQUENCE [LARGE SCALE GENOMIC DNA]</scope>
    <source>
        <strain evidence="5">KCTC 52232</strain>
    </source>
</reference>
<dbReference type="Proteomes" id="UP001597601">
    <property type="component" value="Unassembled WGS sequence"/>
</dbReference>
<gene>
    <name evidence="4" type="ORF">ACFSYC_16245</name>
</gene>
<dbReference type="PROSITE" id="PS51257">
    <property type="entry name" value="PROKAR_LIPOPROTEIN"/>
    <property type="match status" value="1"/>
</dbReference>
<evidence type="ECO:0000259" key="3">
    <source>
        <dbReference type="Pfam" id="PF01103"/>
    </source>
</evidence>
<evidence type="ECO:0000313" key="4">
    <source>
        <dbReference type="EMBL" id="MFD2866248.1"/>
    </source>
</evidence>